<gene>
    <name evidence="2" type="ORF">GLOTRDRAFT_123940</name>
</gene>
<dbReference type="HOGENOM" id="CLU_141751_0_0_1"/>
<feature type="compositionally biased region" description="Basic and acidic residues" evidence="1">
    <location>
        <begin position="110"/>
        <end position="132"/>
    </location>
</feature>
<dbReference type="OrthoDB" id="3228420at2759"/>
<evidence type="ECO:0000256" key="1">
    <source>
        <dbReference type="SAM" id="MobiDB-lite"/>
    </source>
</evidence>
<reference evidence="2 3" key="1">
    <citation type="journal article" date="2012" name="Science">
        <title>The Paleozoic origin of enzymatic lignin decomposition reconstructed from 31 fungal genomes.</title>
        <authorList>
            <person name="Floudas D."/>
            <person name="Binder M."/>
            <person name="Riley R."/>
            <person name="Barry K."/>
            <person name="Blanchette R.A."/>
            <person name="Henrissat B."/>
            <person name="Martinez A.T."/>
            <person name="Otillar R."/>
            <person name="Spatafora J.W."/>
            <person name="Yadav J.S."/>
            <person name="Aerts A."/>
            <person name="Benoit I."/>
            <person name="Boyd A."/>
            <person name="Carlson A."/>
            <person name="Copeland A."/>
            <person name="Coutinho P.M."/>
            <person name="de Vries R.P."/>
            <person name="Ferreira P."/>
            <person name="Findley K."/>
            <person name="Foster B."/>
            <person name="Gaskell J."/>
            <person name="Glotzer D."/>
            <person name="Gorecki P."/>
            <person name="Heitman J."/>
            <person name="Hesse C."/>
            <person name="Hori C."/>
            <person name="Igarashi K."/>
            <person name="Jurgens J.A."/>
            <person name="Kallen N."/>
            <person name="Kersten P."/>
            <person name="Kohler A."/>
            <person name="Kuees U."/>
            <person name="Kumar T.K.A."/>
            <person name="Kuo A."/>
            <person name="LaButti K."/>
            <person name="Larrondo L.F."/>
            <person name="Lindquist E."/>
            <person name="Ling A."/>
            <person name="Lombard V."/>
            <person name="Lucas S."/>
            <person name="Lundell T."/>
            <person name="Martin R."/>
            <person name="McLaughlin D.J."/>
            <person name="Morgenstern I."/>
            <person name="Morin E."/>
            <person name="Murat C."/>
            <person name="Nagy L.G."/>
            <person name="Nolan M."/>
            <person name="Ohm R.A."/>
            <person name="Patyshakuliyeva A."/>
            <person name="Rokas A."/>
            <person name="Ruiz-Duenas F.J."/>
            <person name="Sabat G."/>
            <person name="Salamov A."/>
            <person name="Samejima M."/>
            <person name="Schmutz J."/>
            <person name="Slot J.C."/>
            <person name="St John F."/>
            <person name="Stenlid J."/>
            <person name="Sun H."/>
            <person name="Sun S."/>
            <person name="Syed K."/>
            <person name="Tsang A."/>
            <person name="Wiebenga A."/>
            <person name="Young D."/>
            <person name="Pisabarro A."/>
            <person name="Eastwood D.C."/>
            <person name="Martin F."/>
            <person name="Cullen D."/>
            <person name="Grigoriev I.V."/>
            <person name="Hibbett D.S."/>
        </authorList>
    </citation>
    <scope>NUCLEOTIDE SEQUENCE [LARGE SCALE GENOMIC DNA]</scope>
    <source>
        <strain evidence="2 3">ATCC 11539</strain>
    </source>
</reference>
<sequence>MAPHSPQSERPQQWLLTSTHPQVSVLRLRNYVPKQPVVKVGGRRLSLNSNTNRPRLRKTSASEPIDPGVTTHDPPADYPRPNGQSGDHDGAHHHNEEEIPRREKRQGHNNTEKELKIRENARRKAEMNRPSKDIGFGGKDGARGGRIAQPAGKGVAI</sequence>
<dbReference type="OMA" id="REFAHHK"/>
<protein>
    <submittedName>
        <fullName evidence="2">Uncharacterized protein</fullName>
    </submittedName>
</protein>
<dbReference type="GeneID" id="19301026"/>
<feature type="compositionally biased region" description="Basic and acidic residues" evidence="1">
    <location>
        <begin position="86"/>
        <end position="101"/>
    </location>
</feature>
<dbReference type="eggNOG" id="ENOG502SYJF">
    <property type="taxonomic scope" value="Eukaryota"/>
</dbReference>
<name>S7QLE9_GLOTA</name>
<feature type="region of interest" description="Disordered" evidence="1">
    <location>
        <begin position="42"/>
        <end position="157"/>
    </location>
</feature>
<evidence type="ECO:0000313" key="2">
    <source>
        <dbReference type="EMBL" id="EPQ60183.1"/>
    </source>
</evidence>
<organism evidence="2 3">
    <name type="scientific">Gloeophyllum trabeum (strain ATCC 11539 / FP-39264 / Madison 617)</name>
    <name type="common">Brown rot fungus</name>
    <dbReference type="NCBI Taxonomy" id="670483"/>
    <lineage>
        <taxon>Eukaryota</taxon>
        <taxon>Fungi</taxon>
        <taxon>Dikarya</taxon>
        <taxon>Basidiomycota</taxon>
        <taxon>Agaricomycotina</taxon>
        <taxon>Agaricomycetes</taxon>
        <taxon>Gloeophyllales</taxon>
        <taxon>Gloeophyllaceae</taxon>
        <taxon>Gloeophyllum</taxon>
    </lineage>
</organism>
<proteinExistence type="predicted"/>
<dbReference type="EMBL" id="KB469296">
    <property type="protein sequence ID" value="EPQ60183.1"/>
    <property type="molecule type" value="Genomic_DNA"/>
</dbReference>
<dbReference type="Proteomes" id="UP000030669">
    <property type="component" value="Unassembled WGS sequence"/>
</dbReference>
<accession>S7QLE9</accession>
<dbReference type="KEGG" id="gtr:GLOTRDRAFT_123940"/>
<evidence type="ECO:0000313" key="3">
    <source>
        <dbReference type="Proteomes" id="UP000030669"/>
    </source>
</evidence>
<dbReference type="RefSeq" id="XP_007860647.1">
    <property type="nucleotide sequence ID" value="XM_007862456.1"/>
</dbReference>
<dbReference type="AlphaFoldDB" id="S7QLE9"/>
<keyword evidence="3" id="KW-1185">Reference proteome</keyword>